<comment type="subcellular location">
    <subcellularLocation>
        <location evidence="1">Membrane</location>
    </subcellularLocation>
</comment>
<dbReference type="InterPro" id="IPR005807">
    <property type="entry name" value="SecE_bac"/>
</dbReference>
<dbReference type="Proteomes" id="UP000318437">
    <property type="component" value="Unassembled WGS sequence"/>
</dbReference>
<dbReference type="RefSeq" id="WP_146448450.1">
    <property type="nucleotide sequence ID" value="NZ_SJPS01000001.1"/>
</dbReference>
<dbReference type="AlphaFoldDB" id="A0A5C6D0C7"/>
<reference evidence="6 7" key="1">
    <citation type="submission" date="2019-02" db="EMBL/GenBank/DDBJ databases">
        <title>Deep-cultivation of Planctomycetes and their phenomic and genomic characterization uncovers novel biology.</title>
        <authorList>
            <person name="Wiegand S."/>
            <person name="Jogler M."/>
            <person name="Boedeker C."/>
            <person name="Pinto D."/>
            <person name="Vollmers J."/>
            <person name="Rivas-Marin E."/>
            <person name="Kohn T."/>
            <person name="Peeters S.H."/>
            <person name="Heuer A."/>
            <person name="Rast P."/>
            <person name="Oberbeckmann S."/>
            <person name="Bunk B."/>
            <person name="Jeske O."/>
            <person name="Meyerdierks A."/>
            <person name="Storesund J.E."/>
            <person name="Kallscheuer N."/>
            <person name="Luecker S."/>
            <person name="Lage O.M."/>
            <person name="Pohl T."/>
            <person name="Merkel B.J."/>
            <person name="Hornburger P."/>
            <person name="Mueller R.-W."/>
            <person name="Bruemmer F."/>
            <person name="Labrenz M."/>
            <person name="Spormann A.M."/>
            <person name="Op Den Camp H."/>
            <person name="Overmann J."/>
            <person name="Amann R."/>
            <person name="Jetten M.S.M."/>
            <person name="Mascher T."/>
            <person name="Medema M.H."/>
            <person name="Devos D.P."/>
            <person name="Kaster A.-K."/>
            <person name="Ovreas L."/>
            <person name="Rohde M."/>
            <person name="Galperin M.Y."/>
            <person name="Jogler C."/>
        </authorList>
    </citation>
    <scope>NUCLEOTIDE SEQUENCE [LARGE SCALE GENOMIC DNA]</scope>
    <source>
        <strain evidence="6 7">Pla144</strain>
    </source>
</reference>
<gene>
    <name evidence="6" type="ORF">Pla144_11060</name>
</gene>
<dbReference type="Gene3D" id="1.20.5.1030">
    <property type="entry name" value="Preprotein translocase secy subunit"/>
    <property type="match status" value="1"/>
</dbReference>
<dbReference type="GO" id="GO:0008320">
    <property type="term" value="F:protein transmembrane transporter activity"/>
    <property type="evidence" value="ECO:0007669"/>
    <property type="project" value="InterPro"/>
</dbReference>
<evidence type="ECO:0000313" key="6">
    <source>
        <dbReference type="EMBL" id="TWU30320.1"/>
    </source>
</evidence>
<keyword evidence="2 5" id="KW-0812">Transmembrane</keyword>
<evidence type="ECO:0000256" key="1">
    <source>
        <dbReference type="ARBA" id="ARBA00004370"/>
    </source>
</evidence>
<keyword evidence="4 5" id="KW-0472">Membrane</keyword>
<dbReference type="EMBL" id="SJPS01000001">
    <property type="protein sequence ID" value="TWU30320.1"/>
    <property type="molecule type" value="Genomic_DNA"/>
</dbReference>
<evidence type="ECO:0000256" key="2">
    <source>
        <dbReference type="ARBA" id="ARBA00022692"/>
    </source>
</evidence>
<feature type="transmembrane region" description="Helical" evidence="5">
    <location>
        <begin position="81"/>
        <end position="104"/>
    </location>
</feature>
<keyword evidence="3 5" id="KW-1133">Transmembrane helix</keyword>
<dbReference type="GO" id="GO:0016020">
    <property type="term" value="C:membrane"/>
    <property type="evidence" value="ECO:0007669"/>
    <property type="project" value="UniProtKB-SubCell"/>
</dbReference>
<name>A0A5C6D0C7_9BACT</name>
<evidence type="ECO:0000313" key="7">
    <source>
        <dbReference type="Proteomes" id="UP000318437"/>
    </source>
</evidence>
<comment type="caution">
    <text evidence="6">The sequence shown here is derived from an EMBL/GenBank/DDBJ whole genome shotgun (WGS) entry which is preliminary data.</text>
</comment>
<organism evidence="6 7">
    <name type="scientific">Bythopirellula polymerisocia</name>
    <dbReference type="NCBI Taxonomy" id="2528003"/>
    <lineage>
        <taxon>Bacteria</taxon>
        <taxon>Pseudomonadati</taxon>
        <taxon>Planctomycetota</taxon>
        <taxon>Planctomycetia</taxon>
        <taxon>Pirellulales</taxon>
        <taxon>Lacipirellulaceae</taxon>
        <taxon>Bythopirellula</taxon>
    </lineage>
</organism>
<dbReference type="NCBIfam" id="TIGR00964">
    <property type="entry name" value="secE_bact"/>
    <property type="match status" value="1"/>
</dbReference>
<evidence type="ECO:0000256" key="4">
    <source>
        <dbReference type="ARBA" id="ARBA00023136"/>
    </source>
</evidence>
<evidence type="ECO:0008006" key="8">
    <source>
        <dbReference type="Google" id="ProtNLM"/>
    </source>
</evidence>
<dbReference type="InterPro" id="IPR038379">
    <property type="entry name" value="SecE_sf"/>
</dbReference>
<dbReference type="OrthoDB" id="9856138at2"/>
<protein>
    <recommendedName>
        <fullName evidence="8">Preprotein translocase subunit SecE</fullName>
    </recommendedName>
</protein>
<accession>A0A5C6D0C7</accession>
<proteinExistence type="predicted"/>
<feature type="transmembrane region" description="Helical" evidence="5">
    <location>
        <begin position="7"/>
        <end position="25"/>
    </location>
</feature>
<sequence>MIRTSTFAILAVVTALELGLFIASPGGNPSVMHYACLLVARLGIFAVCDRGRFANYLGNVDEEAKQIAWPNDLQVRHNAKIVVFLMMVLVIASCCINTLINYLLDISR</sequence>
<keyword evidence="7" id="KW-1185">Reference proteome</keyword>
<dbReference type="GO" id="GO:0009306">
    <property type="term" value="P:protein secretion"/>
    <property type="evidence" value="ECO:0007669"/>
    <property type="project" value="InterPro"/>
</dbReference>
<evidence type="ECO:0000256" key="3">
    <source>
        <dbReference type="ARBA" id="ARBA00022989"/>
    </source>
</evidence>
<evidence type="ECO:0000256" key="5">
    <source>
        <dbReference type="SAM" id="Phobius"/>
    </source>
</evidence>